<feature type="compositionally biased region" description="Polar residues" evidence="1">
    <location>
        <begin position="335"/>
        <end position="346"/>
    </location>
</feature>
<dbReference type="Proteomes" id="UP000823749">
    <property type="component" value="Chromosome 7"/>
</dbReference>
<keyword evidence="2" id="KW-0812">Transmembrane</keyword>
<protein>
    <submittedName>
        <fullName evidence="3">Uncharacterized protein</fullName>
    </submittedName>
</protein>
<name>A0AAV6JKY3_9ERIC</name>
<evidence type="ECO:0000313" key="4">
    <source>
        <dbReference type="Proteomes" id="UP000823749"/>
    </source>
</evidence>
<keyword evidence="2" id="KW-1133">Transmembrane helix</keyword>
<dbReference type="AlphaFoldDB" id="A0AAV6JKY3"/>
<comment type="caution">
    <text evidence="3">The sequence shown here is derived from an EMBL/GenBank/DDBJ whole genome shotgun (WGS) entry which is preliminary data.</text>
</comment>
<accession>A0AAV6JKY3</accession>
<feature type="transmembrane region" description="Helical" evidence="2">
    <location>
        <begin position="6"/>
        <end position="31"/>
    </location>
</feature>
<evidence type="ECO:0000256" key="1">
    <source>
        <dbReference type="SAM" id="MobiDB-lite"/>
    </source>
</evidence>
<feature type="region of interest" description="Disordered" evidence="1">
    <location>
        <begin position="283"/>
        <end position="347"/>
    </location>
</feature>
<sequence length="417" mass="44629">MDLCSVVSVIVAWIITAAVVVVAAVMVQLFIAFQGLQGLLKMLYLLAASASVLLKPRWLFKSCSECILQVYPTGSSLSLQVAAADVSVEVQVVCLTDLLSIIIYNRFICVQSTPWFICVQYGERRTCLKTHQILHRLRALKNQSYGLVMPRSVAAKHSSGGLFNLLSDVFNLGGIHEWRSPMTGTPPAFGGLRSPLISALSSRVTTHILHLLVDGSTIALALSLRTAEGSGEVLFRSGIIEDCAQQPLVVVVARAVGCGWATQNIGLRGSLNSGLRLGCSTLNPSRGQNSSRLDLGADDSTTMLEGLGGKAVDSNEMRRKQRNPVDSAPTHGPQVISTTSRSSPTKTLHKPFDLCQGAFSLDSPPSGLGSTLRSAAPDPVSAANPLGINAKLEPRLDPLLLFYDGLSMFLKELQACF</sequence>
<gene>
    <name evidence="3" type="ORF">RHGRI_020856</name>
</gene>
<keyword evidence="4" id="KW-1185">Reference proteome</keyword>
<keyword evidence="2" id="KW-0472">Membrane</keyword>
<proteinExistence type="predicted"/>
<feature type="compositionally biased region" description="Polar residues" evidence="1">
    <location>
        <begin position="283"/>
        <end position="292"/>
    </location>
</feature>
<evidence type="ECO:0000256" key="2">
    <source>
        <dbReference type="SAM" id="Phobius"/>
    </source>
</evidence>
<dbReference type="EMBL" id="JACTNZ010000007">
    <property type="protein sequence ID" value="KAG5540753.1"/>
    <property type="molecule type" value="Genomic_DNA"/>
</dbReference>
<evidence type="ECO:0000313" key="3">
    <source>
        <dbReference type="EMBL" id="KAG5540753.1"/>
    </source>
</evidence>
<organism evidence="3 4">
    <name type="scientific">Rhododendron griersonianum</name>
    <dbReference type="NCBI Taxonomy" id="479676"/>
    <lineage>
        <taxon>Eukaryota</taxon>
        <taxon>Viridiplantae</taxon>
        <taxon>Streptophyta</taxon>
        <taxon>Embryophyta</taxon>
        <taxon>Tracheophyta</taxon>
        <taxon>Spermatophyta</taxon>
        <taxon>Magnoliopsida</taxon>
        <taxon>eudicotyledons</taxon>
        <taxon>Gunneridae</taxon>
        <taxon>Pentapetalae</taxon>
        <taxon>asterids</taxon>
        <taxon>Ericales</taxon>
        <taxon>Ericaceae</taxon>
        <taxon>Ericoideae</taxon>
        <taxon>Rhodoreae</taxon>
        <taxon>Rhododendron</taxon>
    </lineage>
</organism>
<reference evidence="3" key="1">
    <citation type="submission" date="2020-08" db="EMBL/GenBank/DDBJ databases">
        <title>Plant Genome Project.</title>
        <authorList>
            <person name="Zhang R.-G."/>
        </authorList>
    </citation>
    <scope>NUCLEOTIDE SEQUENCE</scope>
    <source>
        <strain evidence="3">WSP0</strain>
        <tissue evidence="3">Leaf</tissue>
    </source>
</reference>